<reference evidence="2 3" key="1">
    <citation type="submission" date="2020-05" db="EMBL/GenBank/DDBJ databases">
        <title>WGS assembly of Panicum virgatum.</title>
        <authorList>
            <person name="Lovell J.T."/>
            <person name="Jenkins J."/>
            <person name="Shu S."/>
            <person name="Juenger T.E."/>
            <person name="Schmutz J."/>
        </authorList>
    </citation>
    <scope>NUCLEOTIDE SEQUENCE [LARGE SCALE GENOMIC DNA]</scope>
    <source>
        <strain evidence="3">cv. AP13</strain>
    </source>
</reference>
<feature type="region of interest" description="Disordered" evidence="1">
    <location>
        <begin position="62"/>
        <end position="118"/>
    </location>
</feature>
<organism evidence="2 3">
    <name type="scientific">Panicum virgatum</name>
    <name type="common">Blackwell switchgrass</name>
    <dbReference type="NCBI Taxonomy" id="38727"/>
    <lineage>
        <taxon>Eukaryota</taxon>
        <taxon>Viridiplantae</taxon>
        <taxon>Streptophyta</taxon>
        <taxon>Embryophyta</taxon>
        <taxon>Tracheophyta</taxon>
        <taxon>Spermatophyta</taxon>
        <taxon>Magnoliopsida</taxon>
        <taxon>Liliopsida</taxon>
        <taxon>Poales</taxon>
        <taxon>Poaceae</taxon>
        <taxon>PACMAD clade</taxon>
        <taxon>Panicoideae</taxon>
        <taxon>Panicodae</taxon>
        <taxon>Paniceae</taxon>
        <taxon>Panicinae</taxon>
        <taxon>Panicum</taxon>
        <taxon>Panicum sect. Hiantes</taxon>
    </lineage>
</organism>
<name>A0A8T0PKU0_PANVG</name>
<dbReference type="AlphaFoldDB" id="A0A8T0PKU0"/>
<feature type="region of interest" description="Disordered" evidence="1">
    <location>
        <begin position="180"/>
        <end position="201"/>
    </location>
</feature>
<keyword evidence="3" id="KW-1185">Reference proteome</keyword>
<dbReference type="EMBL" id="CM029051">
    <property type="protein sequence ID" value="KAG2562593.1"/>
    <property type="molecule type" value="Genomic_DNA"/>
</dbReference>
<evidence type="ECO:0000256" key="1">
    <source>
        <dbReference type="SAM" id="MobiDB-lite"/>
    </source>
</evidence>
<accession>A0A8T0PKU0</accession>
<proteinExistence type="predicted"/>
<gene>
    <name evidence="2" type="ORF">PVAP13_8KG271700</name>
</gene>
<evidence type="ECO:0000313" key="3">
    <source>
        <dbReference type="Proteomes" id="UP000823388"/>
    </source>
</evidence>
<feature type="compositionally biased region" description="Low complexity" evidence="1">
    <location>
        <begin position="79"/>
        <end position="89"/>
    </location>
</feature>
<feature type="compositionally biased region" description="Low complexity" evidence="1">
    <location>
        <begin position="180"/>
        <end position="196"/>
    </location>
</feature>
<sequence length="294" mass="32629">MRPPRLPSLRATARYSTAQSRLRPARRTLARLHLRRIHALGWGGAARHHRLPSVRAPHARLLSRQAHRPPPRRAPDPSSPAAARRGPVPISYAPLQLRPPHRGVPLGSATDSTASAVPLGFHRGRRAPRTRAACLSAPSPASTVRRASPPRLARRRPVSPACRAFSALERFVTYELLRPRPSCGSTRGSSSPPRRSAPARDLRRRLHCCSPLEKDHRSSGPCSRCSQRRQSIESRYKRFARIPVAVSTTLMPAVVLQQTYVYISTYSDCTEAWESIAKVMMDVLRSVRGNTVCS</sequence>
<evidence type="ECO:0000313" key="2">
    <source>
        <dbReference type="EMBL" id="KAG2562593.1"/>
    </source>
</evidence>
<feature type="region of interest" description="Disordered" evidence="1">
    <location>
        <begin position="131"/>
        <end position="152"/>
    </location>
</feature>
<dbReference type="Proteomes" id="UP000823388">
    <property type="component" value="Chromosome 8K"/>
</dbReference>
<comment type="caution">
    <text evidence="2">The sequence shown here is derived from an EMBL/GenBank/DDBJ whole genome shotgun (WGS) entry which is preliminary data.</text>
</comment>
<protein>
    <submittedName>
        <fullName evidence="2">Uncharacterized protein</fullName>
    </submittedName>
</protein>